<dbReference type="Gene3D" id="6.10.140.2040">
    <property type="match status" value="1"/>
</dbReference>
<name>A0A167NRT6_PHYB8</name>
<evidence type="ECO:0000256" key="5">
    <source>
        <dbReference type="SAM" id="MobiDB-lite"/>
    </source>
</evidence>
<gene>
    <name evidence="6" type="ORF">PHYBLDRAFT_180122</name>
</gene>
<dbReference type="VEuPathDB" id="FungiDB:PHYBLDRAFT_180122"/>
<feature type="compositionally biased region" description="Basic and acidic residues" evidence="5">
    <location>
        <begin position="100"/>
        <end position="113"/>
    </location>
</feature>
<proteinExistence type="predicted"/>
<dbReference type="InterPro" id="IPR043451">
    <property type="entry name" value="Myocardin-like"/>
</dbReference>
<comment type="subcellular location">
    <subcellularLocation>
        <location evidence="1">Nucleus</location>
    </subcellularLocation>
</comment>
<keyword evidence="3" id="KW-0539">Nucleus</keyword>
<evidence type="ECO:0008006" key="8">
    <source>
        <dbReference type="Google" id="ProtNLM"/>
    </source>
</evidence>
<dbReference type="GO" id="GO:0045944">
    <property type="term" value="P:positive regulation of transcription by RNA polymerase II"/>
    <property type="evidence" value="ECO:0007669"/>
    <property type="project" value="TreeGrafter"/>
</dbReference>
<dbReference type="Pfam" id="PF02755">
    <property type="entry name" value="RPEL"/>
    <property type="match status" value="2"/>
</dbReference>
<sequence length="125" mass="14524">MTATETKKVDMNEFLSHRPEVQDLVEKNILKDPKIAPDVQQQRVELSKKQIEDALRHKIENGRTPEVLVEHNILKNTHVSPLLQQSQLKLEKHQLHDKLEHKLEKRPVPEDLVKQGILSADEVPR</sequence>
<evidence type="ECO:0000256" key="1">
    <source>
        <dbReference type="ARBA" id="ARBA00004123"/>
    </source>
</evidence>
<dbReference type="GeneID" id="28999171"/>
<dbReference type="Proteomes" id="UP000077315">
    <property type="component" value="Unassembled WGS sequence"/>
</dbReference>
<dbReference type="OrthoDB" id="197676at2759"/>
<dbReference type="PANTHER" id="PTHR22793:SF12">
    <property type="entry name" value="MYOCARDIN-RELATED TRANSCRIPTION FACTOR, ISOFORM H"/>
    <property type="match status" value="1"/>
</dbReference>
<keyword evidence="7" id="KW-1185">Reference proteome</keyword>
<evidence type="ECO:0000313" key="6">
    <source>
        <dbReference type="EMBL" id="OAD76539.1"/>
    </source>
</evidence>
<dbReference type="InterPro" id="IPR004018">
    <property type="entry name" value="RPEL_repeat"/>
</dbReference>
<dbReference type="Gene3D" id="6.10.150.10">
    <property type="match status" value="1"/>
</dbReference>
<evidence type="ECO:0000256" key="4">
    <source>
        <dbReference type="PROSITE-ProRule" id="PRU00401"/>
    </source>
</evidence>
<dbReference type="AlphaFoldDB" id="A0A167NRT6"/>
<organism evidence="6 7">
    <name type="scientific">Phycomyces blakesleeanus (strain ATCC 8743b / DSM 1359 / FGSC 10004 / NBRC 33097 / NRRL 1555)</name>
    <dbReference type="NCBI Taxonomy" id="763407"/>
    <lineage>
        <taxon>Eukaryota</taxon>
        <taxon>Fungi</taxon>
        <taxon>Fungi incertae sedis</taxon>
        <taxon>Mucoromycota</taxon>
        <taxon>Mucoromycotina</taxon>
        <taxon>Mucoromycetes</taxon>
        <taxon>Mucorales</taxon>
        <taxon>Phycomycetaceae</taxon>
        <taxon>Phycomyces</taxon>
    </lineage>
</organism>
<dbReference type="EMBL" id="KV440975">
    <property type="protein sequence ID" value="OAD76539.1"/>
    <property type="molecule type" value="Genomic_DNA"/>
</dbReference>
<dbReference type="PANTHER" id="PTHR22793">
    <property type="entry name" value="MYOCARDIN-RELATED TRANSCRIPTION FACTOR-RELATED"/>
    <property type="match status" value="1"/>
</dbReference>
<evidence type="ECO:0000256" key="2">
    <source>
        <dbReference type="ARBA" id="ARBA00022737"/>
    </source>
</evidence>
<accession>A0A167NRT6</accession>
<dbReference type="RefSeq" id="XP_018294579.1">
    <property type="nucleotide sequence ID" value="XM_018438265.1"/>
</dbReference>
<dbReference type="GO" id="GO:0003713">
    <property type="term" value="F:transcription coactivator activity"/>
    <property type="evidence" value="ECO:0007669"/>
    <property type="project" value="TreeGrafter"/>
</dbReference>
<evidence type="ECO:0000313" key="7">
    <source>
        <dbReference type="Proteomes" id="UP000077315"/>
    </source>
</evidence>
<dbReference type="STRING" id="763407.A0A167NRT6"/>
<feature type="region of interest" description="Disordered" evidence="5">
    <location>
        <begin position="100"/>
        <end position="125"/>
    </location>
</feature>
<feature type="repeat" description="RPEL" evidence="4">
    <location>
        <begin position="97"/>
        <end position="122"/>
    </location>
</feature>
<dbReference type="PROSITE" id="PS51073">
    <property type="entry name" value="RPEL"/>
    <property type="match status" value="1"/>
</dbReference>
<keyword evidence="2" id="KW-0677">Repeat</keyword>
<dbReference type="SMART" id="SM00707">
    <property type="entry name" value="RPEL"/>
    <property type="match status" value="3"/>
</dbReference>
<evidence type="ECO:0000256" key="3">
    <source>
        <dbReference type="ARBA" id="ARBA00023242"/>
    </source>
</evidence>
<dbReference type="GO" id="GO:0005634">
    <property type="term" value="C:nucleus"/>
    <property type="evidence" value="ECO:0007669"/>
    <property type="project" value="UniProtKB-SubCell"/>
</dbReference>
<protein>
    <recommendedName>
        <fullName evidence="8">RPEL repeat protein</fullName>
    </recommendedName>
</protein>
<reference evidence="7" key="1">
    <citation type="submission" date="2015-06" db="EMBL/GenBank/DDBJ databases">
        <title>Expansion of signal transduction pathways in fungi by whole-genome duplication.</title>
        <authorList>
            <consortium name="DOE Joint Genome Institute"/>
            <person name="Corrochano L.M."/>
            <person name="Kuo A."/>
            <person name="Marcet-Houben M."/>
            <person name="Polaino S."/>
            <person name="Salamov A."/>
            <person name="Villalobos J.M."/>
            <person name="Alvarez M.I."/>
            <person name="Avalos J."/>
            <person name="Benito E.P."/>
            <person name="Benoit I."/>
            <person name="Burger G."/>
            <person name="Camino L.P."/>
            <person name="Canovas D."/>
            <person name="Cerda-Olmedo E."/>
            <person name="Cheng J.-F."/>
            <person name="Dominguez A."/>
            <person name="Elias M."/>
            <person name="Eslava A.P."/>
            <person name="Glaser F."/>
            <person name="Grimwood J."/>
            <person name="Gutierrez G."/>
            <person name="Heitman J."/>
            <person name="Henrissat B."/>
            <person name="Iturriaga E.A."/>
            <person name="Lang B.F."/>
            <person name="Lavin J.L."/>
            <person name="Lee S."/>
            <person name="Li W."/>
            <person name="Lindquist E."/>
            <person name="Lopez-Garcia S."/>
            <person name="Luque E.M."/>
            <person name="Marcos A.T."/>
            <person name="Martin J."/>
            <person name="McCluskey K."/>
            <person name="Medina H.R."/>
            <person name="Miralles-Duran A."/>
            <person name="Miyazaki A."/>
            <person name="Munoz-Torres E."/>
            <person name="Oguiza J.A."/>
            <person name="Ohm R."/>
            <person name="Olmedo M."/>
            <person name="Orejas M."/>
            <person name="Ortiz-Castellanos L."/>
            <person name="Pisabarro A.G."/>
            <person name="Rodriguez-Romero J."/>
            <person name="Ruiz-Herrera J."/>
            <person name="Ruiz-Vazquez R."/>
            <person name="Sanz C."/>
            <person name="Schackwitz W."/>
            <person name="Schmutz J."/>
            <person name="Shahriari M."/>
            <person name="Shelest E."/>
            <person name="Silva-Franco F."/>
            <person name="Soanes D."/>
            <person name="Syed K."/>
            <person name="Tagua V.G."/>
            <person name="Talbot N.J."/>
            <person name="Thon M."/>
            <person name="De vries R.P."/>
            <person name="Wiebenga A."/>
            <person name="Yadav J.S."/>
            <person name="Braun E.L."/>
            <person name="Baker S."/>
            <person name="Garre V."/>
            <person name="Horwitz B."/>
            <person name="Torres-Martinez S."/>
            <person name="Idnurm A."/>
            <person name="Herrera-Estrella A."/>
            <person name="Gabaldon T."/>
            <person name="Grigoriev I.V."/>
        </authorList>
    </citation>
    <scope>NUCLEOTIDE SEQUENCE [LARGE SCALE GENOMIC DNA]</scope>
    <source>
        <strain evidence="7">NRRL 1555(-)</strain>
    </source>
</reference>
<dbReference type="InParanoid" id="A0A167NRT6"/>